<proteinExistence type="predicted"/>
<protein>
    <submittedName>
        <fullName evidence="1">Uncharacterized protein</fullName>
    </submittedName>
</protein>
<dbReference type="Pfam" id="PF13391">
    <property type="entry name" value="HNH_2"/>
    <property type="match status" value="1"/>
</dbReference>
<name>A0A0G9HAS2_9GAMM</name>
<sequence length="244" mass="26693">MLITKALADNGYDLVSVASNDWFVAGISGSPAKVLVWADEAGVMLALPEPNMAARIGLTLSDRAPPLGMTSIGVARGAAQVYEALRLLHSLQTHPATVLSSRLEARLAAMPATERTREVRQRIGQDVFREALMDLWQGRCAVTGLAPPPELLRASHAKPWAKASDTERLDPFNGLLLSVHLDAMFDSGLIGFSDEGALLCSQRLEMVVRPHFGIESGLRLRAHTPGHLPYLAWHREFIFRREGE</sequence>
<organism evidence="1 2">
    <name type="scientific">Luteibacter rhizovicinus DSM 16549</name>
    <dbReference type="NCBI Taxonomy" id="1440763"/>
    <lineage>
        <taxon>Bacteria</taxon>
        <taxon>Pseudomonadati</taxon>
        <taxon>Pseudomonadota</taxon>
        <taxon>Gammaproteobacteria</taxon>
        <taxon>Lysobacterales</taxon>
        <taxon>Rhodanobacteraceae</taxon>
        <taxon>Luteibacter</taxon>
    </lineage>
</organism>
<dbReference type="EMBL" id="CP017480">
    <property type="protein sequence ID" value="APG06381.1"/>
    <property type="molecule type" value="Genomic_DNA"/>
</dbReference>
<dbReference type="AlphaFoldDB" id="A0A0G9HAS2"/>
<dbReference type="Proteomes" id="UP000182987">
    <property type="component" value="Chromosome"/>
</dbReference>
<keyword evidence="2" id="KW-1185">Reference proteome</keyword>
<dbReference type="InterPro" id="IPR003615">
    <property type="entry name" value="HNH_nuc"/>
</dbReference>
<gene>
    <name evidence="1" type="ORF">BJI69_06110</name>
</gene>
<reference evidence="2" key="1">
    <citation type="submission" date="2016-09" db="EMBL/GenBank/DDBJ databases">
        <authorList>
            <person name="Lysoe E."/>
        </authorList>
    </citation>
    <scope>NUCLEOTIDE SEQUENCE [LARGE SCALE GENOMIC DNA]</scope>
    <source>
        <strain evidence="2">LJ96T</strain>
    </source>
</reference>
<dbReference type="PATRIC" id="fig|1440763.5.peg.3611"/>
<evidence type="ECO:0000313" key="1">
    <source>
        <dbReference type="EMBL" id="APG06381.1"/>
    </source>
</evidence>
<dbReference type="KEGG" id="lrz:BJI69_06110"/>
<accession>A0A0G9HAS2</accession>
<evidence type="ECO:0000313" key="2">
    <source>
        <dbReference type="Proteomes" id="UP000182987"/>
    </source>
</evidence>